<organism evidence="4 5">
    <name type="scientific">Psychroserpens ponticola</name>
    <dbReference type="NCBI Taxonomy" id="2932268"/>
    <lineage>
        <taxon>Bacteria</taxon>
        <taxon>Pseudomonadati</taxon>
        <taxon>Bacteroidota</taxon>
        <taxon>Flavobacteriia</taxon>
        <taxon>Flavobacteriales</taxon>
        <taxon>Flavobacteriaceae</taxon>
        <taxon>Psychroserpens</taxon>
    </lineage>
</organism>
<sequence length="755" mass="87357">MLHYILQVAAFQLGFLIIYDVFLRKETFFNWNRVYLLATAILSIIIPFIKIESIKTIIPEKFVIRLPEVIIGKITETNAIPPDVANLAGITVQSEPVSFWYILLFSGMSIALLILAFKIIKLVILVSKHPKRWSNNLLIIKLINSTAAFSFFHYVFLGEHINPKDRSSILEHEIVHVKQKHTLDLLFFEVLRVVFWFNPLVYMYQNRIATLHEYIADAKAVKHQSKSEYYNNLLAQVFETQQFSFVNPFFKHSLIKKRILMLSKTKSKQIHILKYALLLPLVCTMLIYTSSYAQEKLEVIDETMQIEDSELSDKELRQKYYNQIVEMKKNGKSFMEINDFFMKDLGNYIETKTNYYKKVTYFQYIYNTSKESKVENNNLTQEDIESYESLNSKFNRTYDKYVAWKQTDEAKDIWENNSRNGVLRLLVNDLGNMTEDEKQKMKHKLDMMERDVYFNKLVVSSIVGGSKLVIDDYKSNSNITEEIKVEEIEESIEVPFAVVDQVPIMVTCQDLTTNEERKACMSKNIAIHVSENFNVDLAKELGLIGKQRISVIFKIDTQGEVIDVKARAPHPKLEVEARRVINLLPQFKPGKQKGIDVTVPYSLPILFQVNGDSNLSDEEVVEEIIEQETKGEDLVLTEIPYAIVDQTPVFSSCQDLSSEKERKSCTSDKVSSFVNKNFNTDLAKQLNIKGLQRVSVVFKIDKEGNVTDVRARAPHPKLEEEAKRVMKRLPQFIPGRHDGKLIIVPYSLPIVFQVH</sequence>
<feature type="transmembrane region" description="Helical" evidence="1">
    <location>
        <begin position="6"/>
        <end position="22"/>
    </location>
</feature>
<evidence type="ECO:0000313" key="4">
    <source>
        <dbReference type="EMBL" id="WCO01350.1"/>
    </source>
</evidence>
<keyword evidence="5" id="KW-1185">Reference proteome</keyword>
<evidence type="ECO:0000256" key="1">
    <source>
        <dbReference type="SAM" id="Phobius"/>
    </source>
</evidence>
<keyword evidence="1" id="KW-0472">Membrane</keyword>
<proteinExistence type="predicted"/>
<dbReference type="Gene3D" id="3.30.1150.10">
    <property type="match status" value="2"/>
</dbReference>
<keyword evidence="1" id="KW-1133">Transmembrane helix</keyword>
<dbReference type="PANTHER" id="PTHR33446">
    <property type="entry name" value="PROTEIN TONB-RELATED"/>
    <property type="match status" value="1"/>
</dbReference>
<feature type="transmembrane region" description="Helical" evidence="1">
    <location>
        <begin position="272"/>
        <end position="293"/>
    </location>
</feature>
<dbReference type="Proteomes" id="UP001202717">
    <property type="component" value="Chromosome"/>
</dbReference>
<feature type="transmembrane region" description="Helical" evidence="1">
    <location>
        <begin position="185"/>
        <end position="204"/>
    </location>
</feature>
<keyword evidence="1" id="KW-0812">Transmembrane</keyword>
<feature type="transmembrane region" description="Helical" evidence="1">
    <location>
        <begin position="99"/>
        <end position="126"/>
    </location>
</feature>
<dbReference type="InterPro" id="IPR051045">
    <property type="entry name" value="TonB-dependent_transducer"/>
</dbReference>
<feature type="domain" description="TonB C-terminal" evidence="2">
    <location>
        <begin position="548"/>
        <end position="608"/>
    </location>
</feature>
<reference evidence="4 5" key="1">
    <citation type="submission" date="2023-01" db="EMBL/GenBank/DDBJ databases">
        <title>Psychroserpens ponticola sp. nov., isolated from seawater.</title>
        <authorList>
            <person name="Kristyanto S."/>
            <person name="Jung J."/>
            <person name="Kim J.M."/>
            <person name="Jeon C.O."/>
        </authorList>
    </citation>
    <scope>NUCLEOTIDE SEQUENCE [LARGE SCALE GENOMIC DNA]</scope>
    <source>
        <strain evidence="4 5">MSW6</strain>
    </source>
</reference>
<feature type="transmembrane region" description="Helical" evidence="1">
    <location>
        <begin position="34"/>
        <end position="51"/>
    </location>
</feature>
<dbReference type="InterPro" id="IPR008756">
    <property type="entry name" value="Peptidase_M56"/>
</dbReference>
<evidence type="ECO:0000313" key="5">
    <source>
        <dbReference type="Proteomes" id="UP001202717"/>
    </source>
</evidence>
<dbReference type="Pfam" id="PF05569">
    <property type="entry name" value="Peptidase_M56"/>
    <property type="match status" value="1"/>
</dbReference>
<feature type="transmembrane region" description="Helical" evidence="1">
    <location>
        <begin position="138"/>
        <end position="157"/>
    </location>
</feature>
<accession>A0ABY7S096</accession>
<protein>
    <submittedName>
        <fullName evidence="4">M56 family metallopeptidase</fullName>
    </submittedName>
</protein>
<dbReference type="Pfam" id="PF03544">
    <property type="entry name" value="TonB_C"/>
    <property type="match status" value="2"/>
</dbReference>
<dbReference type="EMBL" id="CP116221">
    <property type="protein sequence ID" value="WCO01350.1"/>
    <property type="molecule type" value="Genomic_DNA"/>
</dbReference>
<dbReference type="InterPro" id="IPR037682">
    <property type="entry name" value="TonB_C"/>
</dbReference>
<evidence type="ECO:0000259" key="3">
    <source>
        <dbReference type="Pfam" id="PF05569"/>
    </source>
</evidence>
<gene>
    <name evidence="4" type="ORF">MUN68_014940</name>
</gene>
<feature type="domain" description="TonB C-terminal" evidence="2">
    <location>
        <begin position="683"/>
        <end position="753"/>
    </location>
</feature>
<dbReference type="CDD" id="cd07341">
    <property type="entry name" value="M56_BlaR1_MecR1_like"/>
    <property type="match status" value="1"/>
</dbReference>
<evidence type="ECO:0000259" key="2">
    <source>
        <dbReference type="Pfam" id="PF03544"/>
    </source>
</evidence>
<name>A0ABY7S096_9FLAO</name>
<dbReference type="SUPFAM" id="SSF74653">
    <property type="entry name" value="TolA/TonB C-terminal domain"/>
    <property type="match status" value="2"/>
</dbReference>
<feature type="domain" description="Peptidase M56" evidence="3">
    <location>
        <begin position="159"/>
        <end position="262"/>
    </location>
</feature>
<dbReference type="PANTHER" id="PTHR33446:SF2">
    <property type="entry name" value="PROTEIN TONB"/>
    <property type="match status" value="1"/>
</dbReference>
<dbReference type="RefSeq" id="WP_249993436.1">
    <property type="nucleotide sequence ID" value="NZ_CP116221.1"/>
</dbReference>